<dbReference type="Proteomes" id="UP000004829">
    <property type="component" value="Unassembled WGS sequence"/>
</dbReference>
<evidence type="ECO:0000256" key="1">
    <source>
        <dbReference type="ARBA" id="ARBA00023118"/>
    </source>
</evidence>
<protein>
    <submittedName>
        <fullName evidence="3">Cytoplasmic protein</fullName>
    </submittedName>
</protein>
<reference evidence="4" key="1">
    <citation type="journal article" date="2012" name="J. Bacteriol.">
        <title>Draft Genome Sequence of Fusobacterium nucleatum ChDC F128, Isolated from a Periodontitis Lesion.</title>
        <authorList>
            <person name="Park S.N."/>
            <person name="Kong S.W."/>
            <person name="Kim H.S."/>
            <person name="Park M.S."/>
            <person name="Lee J.W."/>
            <person name="Cho E."/>
            <person name="Lim Y.K."/>
            <person name="Choi M.H."/>
            <person name="Chang Y.H."/>
            <person name="Shin J.H."/>
            <person name="Park H.S."/>
            <person name="Choi S.H."/>
            <person name="Kook J.K."/>
        </authorList>
    </citation>
    <scope>NUCLEOTIDE SEQUENCE [LARGE SCALE GENOMIC DNA]</scope>
    <source>
        <strain evidence="4">ChDC F128</strain>
    </source>
</reference>
<dbReference type="InterPro" id="IPR010156">
    <property type="entry name" value="CRISPR-assoc_prot_Cas6"/>
</dbReference>
<feature type="domain" description="CRISPR associated protein Cas6 C-terminal" evidence="2">
    <location>
        <begin position="119"/>
        <end position="240"/>
    </location>
</feature>
<dbReference type="InterPro" id="IPR045747">
    <property type="entry name" value="CRISPR-assoc_prot_Cas6_N_sf"/>
</dbReference>
<dbReference type="Gene3D" id="3.30.70.1890">
    <property type="match status" value="1"/>
</dbReference>
<keyword evidence="4" id="KW-1185">Reference proteome</keyword>
<organism evidence="3 4">
    <name type="scientific">Fusobacterium hwasookii ChDC F128</name>
    <dbReference type="NCBI Taxonomy" id="1216362"/>
    <lineage>
        <taxon>Bacteria</taxon>
        <taxon>Fusobacteriati</taxon>
        <taxon>Fusobacteriota</taxon>
        <taxon>Fusobacteriia</taxon>
        <taxon>Fusobacteriales</taxon>
        <taxon>Fusobacteriaceae</taxon>
        <taxon>Fusobacterium</taxon>
    </lineage>
</organism>
<dbReference type="RefSeq" id="WP_005917192.1">
    <property type="nucleotide sequence ID" value="NZ_ALVD01000003.1"/>
</dbReference>
<gene>
    <name evidence="3" type="ORF">B437_05550</name>
</gene>
<evidence type="ECO:0000313" key="3">
    <source>
        <dbReference type="EMBL" id="EJU08079.1"/>
    </source>
</evidence>
<dbReference type="NCBIfam" id="TIGR01877">
    <property type="entry name" value="cas_cas6"/>
    <property type="match status" value="1"/>
</dbReference>
<dbReference type="Pfam" id="PF01881">
    <property type="entry name" value="Cas_Cas6_C"/>
    <property type="match status" value="1"/>
</dbReference>
<proteinExistence type="predicted"/>
<keyword evidence="1" id="KW-0051">Antiviral defense</keyword>
<evidence type="ECO:0000259" key="2">
    <source>
        <dbReference type="Pfam" id="PF01881"/>
    </source>
</evidence>
<dbReference type="Gene3D" id="3.30.70.1900">
    <property type="match status" value="1"/>
</dbReference>
<comment type="caution">
    <text evidence="3">The sequence shown here is derived from an EMBL/GenBank/DDBJ whole genome shotgun (WGS) entry which is preliminary data.</text>
</comment>
<accession>A0ABP2R557</accession>
<evidence type="ECO:0000313" key="4">
    <source>
        <dbReference type="Proteomes" id="UP000004829"/>
    </source>
</evidence>
<dbReference type="PANTHER" id="PTHR36984">
    <property type="entry name" value="CRISPR-ASSOCIATED ENDORIBONUCLEASE CAS6 1"/>
    <property type="match status" value="1"/>
</dbReference>
<name>A0ABP2R557_9FUSO</name>
<dbReference type="EMBL" id="ALVD01000003">
    <property type="protein sequence ID" value="EJU08079.1"/>
    <property type="molecule type" value="Genomic_DNA"/>
</dbReference>
<dbReference type="PANTHER" id="PTHR36984:SF3">
    <property type="entry name" value="CRISPR-ASSOCIATED ENDORIBONUCLEASE CAS6"/>
    <property type="match status" value="1"/>
</dbReference>
<sequence>MRFILNFELDTVRLPIEIRRTVISFFKKSLTEAHNSKYYPQFFTGTQIKDYSFSVIFPLDKYFGEEIYLKRPEMKVLVSCSEKNNIGFLLVNVFLSQKNKKFPLPKDTYMILKDVRIIEEKVIKGEEAIFQTTIGGGIVVREHNKEKNKDIYYLMENERFEEVLNWLMKERFKRLGYPENIFKDFSCELLEGRKIVVKHFDLKFPVTTGRFKVKAPKILLEEIYRTGMGSRLSQGFGLLEYLGGEIKDEVRY</sequence>
<dbReference type="InterPro" id="IPR049435">
    <property type="entry name" value="Cas_Cas6_C"/>
</dbReference>